<comment type="caution">
    <text evidence="1">The sequence shown here is derived from an EMBL/GenBank/DDBJ whole genome shotgun (WGS) entry which is preliminary data.</text>
</comment>
<reference evidence="1" key="1">
    <citation type="submission" date="2023-06" db="EMBL/GenBank/DDBJ databases">
        <authorList>
            <consortium name="Lawrence Berkeley National Laboratory"/>
            <person name="Ahrendt S."/>
            <person name="Sahu N."/>
            <person name="Indic B."/>
            <person name="Wong-Bajracharya J."/>
            <person name="Merenyi Z."/>
            <person name="Ke H.-M."/>
            <person name="Monk M."/>
            <person name="Kocsube S."/>
            <person name="Drula E."/>
            <person name="Lipzen A."/>
            <person name="Balint B."/>
            <person name="Henrissat B."/>
            <person name="Andreopoulos B."/>
            <person name="Martin F.M."/>
            <person name="Harder C.B."/>
            <person name="Rigling D."/>
            <person name="Ford K.L."/>
            <person name="Foster G.D."/>
            <person name="Pangilinan J."/>
            <person name="Papanicolaou A."/>
            <person name="Barry K."/>
            <person name="LaButti K."/>
            <person name="Viragh M."/>
            <person name="Koriabine M."/>
            <person name="Yan M."/>
            <person name="Riley R."/>
            <person name="Champramary S."/>
            <person name="Plett K.L."/>
            <person name="Tsai I.J."/>
            <person name="Slot J."/>
            <person name="Sipos G."/>
            <person name="Plett J."/>
            <person name="Nagy L.G."/>
            <person name="Grigoriev I.V."/>
        </authorList>
    </citation>
    <scope>NUCLEOTIDE SEQUENCE</scope>
    <source>
        <strain evidence="1">FPL87.14</strain>
    </source>
</reference>
<keyword evidence="2" id="KW-1185">Reference proteome</keyword>
<evidence type="ECO:0000313" key="2">
    <source>
        <dbReference type="Proteomes" id="UP001175226"/>
    </source>
</evidence>
<dbReference type="AlphaFoldDB" id="A0AA39J4I7"/>
<dbReference type="Proteomes" id="UP001175226">
    <property type="component" value="Unassembled WGS sequence"/>
</dbReference>
<proteinExistence type="predicted"/>
<gene>
    <name evidence="1" type="ORF">EV421DRAFT_1717806</name>
</gene>
<evidence type="ECO:0000313" key="1">
    <source>
        <dbReference type="EMBL" id="KAK0434203.1"/>
    </source>
</evidence>
<protein>
    <submittedName>
        <fullName evidence="1">Uncharacterized protein</fullName>
    </submittedName>
</protein>
<name>A0AA39J4I7_9AGAR</name>
<organism evidence="1 2">
    <name type="scientific">Armillaria borealis</name>
    <dbReference type="NCBI Taxonomy" id="47425"/>
    <lineage>
        <taxon>Eukaryota</taxon>
        <taxon>Fungi</taxon>
        <taxon>Dikarya</taxon>
        <taxon>Basidiomycota</taxon>
        <taxon>Agaricomycotina</taxon>
        <taxon>Agaricomycetes</taxon>
        <taxon>Agaricomycetidae</taxon>
        <taxon>Agaricales</taxon>
        <taxon>Marasmiineae</taxon>
        <taxon>Physalacriaceae</taxon>
        <taxon>Armillaria</taxon>
    </lineage>
</organism>
<accession>A0AA39J4I7</accession>
<sequence>MSRRQILTLSEVLQTTRDTVRTLSTLGFKCCLVGSVACSCYGMSRSPNVHSVIRTSTLLVLGCRFTQEELKRRVVAANTSFYLIASKDPYATYKVLWYRLPGYRRSCKVDLLFPGIMNIPPVPSNSIVHRRHPSDYQTLPLMPFIPLLLLKLQAWMDHGESPKYYMNAKQPTDVRDITELLNIFVTAGNLGELGSWIPESFLKAGRSRRREFVKLYPHTANHWSRVKQRHALDARK</sequence>
<dbReference type="EMBL" id="JAUEPT010000073">
    <property type="protein sequence ID" value="KAK0434203.1"/>
    <property type="molecule type" value="Genomic_DNA"/>
</dbReference>